<evidence type="ECO:0000259" key="1">
    <source>
        <dbReference type="Pfam" id="PF07791"/>
    </source>
</evidence>
<proteinExistence type="predicted"/>
<sequence>MDWYEIDVTPSHDLDFAFLREPLPEEVRADRYKVLFGEGRFGDDYPEEPKVYMSKKDPGMKLGDFIGNTGNALVFSKRVKEVMHIDELNMPKMEFLPVWIHNHKRRLASKDYFICNVLETADVLDKEVAKLNEVEGDVASIEGLTFDERKALKAPDLFRLKEEKDRYFASSRLMYYITTMVVPPPTNIYVSQVAVSHKGESET</sequence>
<protein>
    <recommendedName>
        <fullName evidence="1">Immunity MXAN-0049 protein domain-containing protein</fullName>
    </recommendedName>
</protein>
<dbReference type="InterPro" id="IPR012433">
    <property type="entry name" value="Imm11"/>
</dbReference>
<dbReference type="Proteomes" id="UP000664417">
    <property type="component" value="Unassembled WGS sequence"/>
</dbReference>
<dbReference type="AlphaFoldDB" id="A0A8J7QQ98"/>
<name>A0A8J7QQ98_9BACT</name>
<accession>A0A8J7QQ98</accession>
<gene>
    <name evidence="2" type="ORF">J3U88_29560</name>
</gene>
<dbReference type="EMBL" id="JAFREP010000040">
    <property type="protein sequence ID" value="MBO1322658.1"/>
    <property type="molecule type" value="Genomic_DNA"/>
</dbReference>
<evidence type="ECO:0000313" key="3">
    <source>
        <dbReference type="Proteomes" id="UP000664417"/>
    </source>
</evidence>
<dbReference type="Pfam" id="PF07791">
    <property type="entry name" value="Imm11"/>
    <property type="match status" value="1"/>
</dbReference>
<organism evidence="2 3">
    <name type="scientific">Acanthopleuribacter pedis</name>
    <dbReference type="NCBI Taxonomy" id="442870"/>
    <lineage>
        <taxon>Bacteria</taxon>
        <taxon>Pseudomonadati</taxon>
        <taxon>Acidobacteriota</taxon>
        <taxon>Holophagae</taxon>
        <taxon>Acanthopleuribacterales</taxon>
        <taxon>Acanthopleuribacteraceae</taxon>
        <taxon>Acanthopleuribacter</taxon>
    </lineage>
</organism>
<comment type="caution">
    <text evidence="2">The sequence shown here is derived from an EMBL/GenBank/DDBJ whole genome shotgun (WGS) entry which is preliminary data.</text>
</comment>
<reference evidence="2" key="1">
    <citation type="submission" date="2021-03" db="EMBL/GenBank/DDBJ databases">
        <authorList>
            <person name="Wang G."/>
        </authorList>
    </citation>
    <scope>NUCLEOTIDE SEQUENCE</scope>
    <source>
        <strain evidence="2">KCTC 12899</strain>
    </source>
</reference>
<feature type="domain" description="Immunity MXAN-0049 protein" evidence="1">
    <location>
        <begin position="38"/>
        <end position="173"/>
    </location>
</feature>
<dbReference type="RefSeq" id="WP_207862631.1">
    <property type="nucleotide sequence ID" value="NZ_JAFREP010000040.1"/>
</dbReference>
<keyword evidence="3" id="KW-1185">Reference proteome</keyword>
<evidence type="ECO:0000313" key="2">
    <source>
        <dbReference type="EMBL" id="MBO1322658.1"/>
    </source>
</evidence>